<proteinExistence type="predicted"/>
<comment type="caution">
    <text evidence="2">The sequence shown here is derived from an EMBL/GenBank/DDBJ whole genome shotgun (WGS) entry which is preliminary data.</text>
</comment>
<evidence type="ECO:0008006" key="4">
    <source>
        <dbReference type="Google" id="ProtNLM"/>
    </source>
</evidence>
<sequence>MSRKNPENKPCRRTGLALRPAPQAPGRKLDDSVVYQVFNLVRNSGALERLPSNSHRPGPKGFPFRTVLIGLILSQYMGKSANLDDAWETLFFALRPGARALLDVPDIDLDISEDATHDQIDHIAHLQYATSKRVYRSWTSMTKRLDPAPHDRRKRLTLSEAKKIRRQWNSRANADTVRNLEAIAQDLILAPVMASYQRGDFARWQGHIAVDDTPVPVWGKEPDHNRNRASLEITAGTYVKGGAQKRRVQPNGGAAAPTNTGTRRGTANKPVPRKATPAQETKAKAQEKRLFRYAMMAAFPGHGHGDLAGAYPAVCLGMILRTPGTEPGPAALRAIQPAYDRGLVKDLFCADRGISQAKAGNLHLQLLKLGLNAVKHYNDDKVDHQKDFRGMKLVGGEFYCPLMPTPLVTAGTTYINSRTDEDRAHALDLIQSRKSYQTKIKEYGPAGDQRRQCPALGPHATVTCYRRPQPRPSTVVDLDAPTVRTPAALPAIPKPKRETGTHPDICTAKSITVPGTVHAKWRQTYPLLTPQWQEAWSGLRSQNEGGNGNLKKSALDSIDNAQLRLPHGRVAQTLLNAVIIFVANFRAIKRFRRDQGIRPRKPGTPSTAIRSGQPLEPPQTQPSATDPIEPPPRE</sequence>
<dbReference type="Proteomes" id="UP001501009">
    <property type="component" value="Unassembled WGS sequence"/>
</dbReference>
<gene>
    <name evidence="2" type="ORF">GCM10022403_013170</name>
</gene>
<feature type="region of interest" description="Disordered" evidence="1">
    <location>
        <begin position="1"/>
        <end position="27"/>
    </location>
</feature>
<feature type="region of interest" description="Disordered" evidence="1">
    <location>
        <begin position="594"/>
        <end position="634"/>
    </location>
</feature>
<dbReference type="EMBL" id="BAABDE010000006">
    <property type="protein sequence ID" value="GAA3779828.1"/>
    <property type="molecule type" value="Genomic_DNA"/>
</dbReference>
<accession>A0ABP7GZA2</accession>
<organism evidence="2 3">
    <name type="scientific">Streptomyces coacervatus</name>
    <dbReference type="NCBI Taxonomy" id="647381"/>
    <lineage>
        <taxon>Bacteria</taxon>
        <taxon>Bacillati</taxon>
        <taxon>Actinomycetota</taxon>
        <taxon>Actinomycetes</taxon>
        <taxon>Kitasatosporales</taxon>
        <taxon>Streptomycetaceae</taxon>
        <taxon>Streptomyces</taxon>
    </lineage>
</organism>
<dbReference type="RefSeq" id="WP_275774353.1">
    <property type="nucleotide sequence ID" value="NZ_BAABDE010000006.1"/>
</dbReference>
<evidence type="ECO:0000313" key="2">
    <source>
        <dbReference type="EMBL" id="GAA3779828.1"/>
    </source>
</evidence>
<reference evidence="3" key="1">
    <citation type="journal article" date="2019" name="Int. J. Syst. Evol. Microbiol.">
        <title>The Global Catalogue of Microorganisms (GCM) 10K type strain sequencing project: providing services to taxonomists for standard genome sequencing and annotation.</title>
        <authorList>
            <consortium name="The Broad Institute Genomics Platform"/>
            <consortium name="The Broad Institute Genome Sequencing Center for Infectious Disease"/>
            <person name="Wu L."/>
            <person name="Ma J."/>
        </authorList>
    </citation>
    <scope>NUCLEOTIDE SEQUENCE [LARGE SCALE GENOMIC DNA]</scope>
    <source>
        <strain evidence="3">JCM 17138</strain>
    </source>
</reference>
<protein>
    <recommendedName>
        <fullName evidence="4">Transposase</fullName>
    </recommendedName>
</protein>
<feature type="region of interest" description="Disordered" evidence="1">
    <location>
        <begin position="244"/>
        <end position="283"/>
    </location>
</feature>
<name>A0ABP7GZA2_9ACTN</name>
<evidence type="ECO:0000256" key="1">
    <source>
        <dbReference type="SAM" id="MobiDB-lite"/>
    </source>
</evidence>
<evidence type="ECO:0000313" key="3">
    <source>
        <dbReference type="Proteomes" id="UP001501009"/>
    </source>
</evidence>
<keyword evidence="3" id="KW-1185">Reference proteome</keyword>
<feature type="compositionally biased region" description="Basic and acidic residues" evidence="1">
    <location>
        <begin position="1"/>
        <end position="10"/>
    </location>
</feature>